<dbReference type="KEGG" id="knv:Pan216_05380"/>
<feature type="transmembrane region" description="Helical" evidence="1">
    <location>
        <begin position="25"/>
        <end position="43"/>
    </location>
</feature>
<keyword evidence="1" id="KW-0472">Membrane</keyword>
<dbReference type="Proteomes" id="UP000317093">
    <property type="component" value="Chromosome"/>
</dbReference>
<keyword evidence="1" id="KW-0812">Transmembrane</keyword>
<reference evidence="2 3" key="1">
    <citation type="submission" date="2019-02" db="EMBL/GenBank/DDBJ databases">
        <title>Deep-cultivation of Planctomycetes and their phenomic and genomic characterization uncovers novel biology.</title>
        <authorList>
            <person name="Wiegand S."/>
            <person name="Jogler M."/>
            <person name="Boedeker C."/>
            <person name="Pinto D."/>
            <person name="Vollmers J."/>
            <person name="Rivas-Marin E."/>
            <person name="Kohn T."/>
            <person name="Peeters S.H."/>
            <person name="Heuer A."/>
            <person name="Rast P."/>
            <person name="Oberbeckmann S."/>
            <person name="Bunk B."/>
            <person name="Jeske O."/>
            <person name="Meyerdierks A."/>
            <person name="Storesund J.E."/>
            <person name="Kallscheuer N."/>
            <person name="Luecker S."/>
            <person name="Lage O.M."/>
            <person name="Pohl T."/>
            <person name="Merkel B.J."/>
            <person name="Hornburger P."/>
            <person name="Mueller R.-W."/>
            <person name="Bruemmer F."/>
            <person name="Labrenz M."/>
            <person name="Spormann A.M."/>
            <person name="Op den Camp H."/>
            <person name="Overmann J."/>
            <person name="Amann R."/>
            <person name="Jetten M.S.M."/>
            <person name="Mascher T."/>
            <person name="Medema M.H."/>
            <person name="Devos D.P."/>
            <person name="Kaster A.-K."/>
            <person name="Ovreas L."/>
            <person name="Rohde M."/>
            <person name="Galperin M.Y."/>
            <person name="Jogler C."/>
        </authorList>
    </citation>
    <scope>NUCLEOTIDE SEQUENCE [LARGE SCALE GENOMIC DNA]</scope>
    <source>
        <strain evidence="2 3">Pan216</strain>
    </source>
</reference>
<keyword evidence="1" id="KW-1133">Transmembrane helix</keyword>
<evidence type="ECO:0000313" key="3">
    <source>
        <dbReference type="Proteomes" id="UP000317093"/>
    </source>
</evidence>
<accession>A0A518AYA2</accession>
<keyword evidence="3" id="KW-1185">Reference proteome</keyword>
<dbReference type="AlphaFoldDB" id="A0A518AYA2"/>
<dbReference type="EMBL" id="CP036279">
    <property type="protein sequence ID" value="QDU59706.1"/>
    <property type="molecule type" value="Genomic_DNA"/>
</dbReference>
<evidence type="ECO:0008006" key="4">
    <source>
        <dbReference type="Google" id="ProtNLM"/>
    </source>
</evidence>
<evidence type="ECO:0000256" key="1">
    <source>
        <dbReference type="SAM" id="Phobius"/>
    </source>
</evidence>
<gene>
    <name evidence="2" type="ORF">Pan216_05380</name>
</gene>
<evidence type="ECO:0000313" key="2">
    <source>
        <dbReference type="EMBL" id="QDU59706.1"/>
    </source>
</evidence>
<name>A0A518AYA2_9BACT</name>
<protein>
    <recommendedName>
        <fullName evidence="4">Serpin (Serine protease inhibitor)</fullName>
    </recommendedName>
</protein>
<sequence>MRHPDSRRSSPETTRRAWWSRHGKTLVAMVLFPVTLGMIPGIFRLQEWSIQERAYQEPPFAVDGSSSELRRTIVVPTLETPFPDGRNVIWCASAQLAWDRLKEDVVKGPVELSGDIANRIASVLNRSAIEDRAVAPEDHVSLAGWSKEGVVARIRQEMATHFPSVTPMMDETYAVALAYSYLSVSLPFDPPYLEGEEPLRFVDPEGNETPINAFGIGKRPRLVIPGLREQIAILYDRPDEWTSKRTDFVLDLCETSETYQLLVCMIPTPTSFQAALQAVEEKIETGRPDLGTSFGHNDVLIVPSMRWRIDHEFVELGTAIKLRVDDKEAFVPFRAKQVIEFKLDRSGASLVSQANDAAMALPLHFTVDRPFLLVLRNRVNKQPILVVWIDNAELLHKAKAWW</sequence>
<organism evidence="2 3">
    <name type="scientific">Kolteria novifilia</name>
    <dbReference type="NCBI Taxonomy" id="2527975"/>
    <lineage>
        <taxon>Bacteria</taxon>
        <taxon>Pseudomonadati</taxon>
        <taxon>Planctomycetota</taxon>
        <taxon>Planctomycetia</taxon>
        <taxon>Kolteriales</taxon>
        <taxon>Kolteriaceae</taxon>
        <taxon>Kolteria</taxon>
    </lineage>
</organism>
<proteinExistence type="predicted"/>